<reference evidence="2" key="1">
    <citation type="submission" date="2021-05" db="EMBL/GenBank/DDBJ databases">
        <authorList>
            <person name="Alioto T."/>
            <person name="Alioto T."/>
            <person name="Gomez Garrido J."/>
        </authorList>
    </citation>
    <scope>NUCLEOTIDE SEQUENCE</scope>
</reference>
<evidence type="ECO:0000256" key="1">
    <source>
        <dbReference type="SAM" id="Phobius"/>
    </source>
</evidence>
<feature type="transmembrane region" description="Helical" evidence="1">
    <location>
        <begin position="21"/>
        <end position="46"/>
    </location>
</feature>
<evidence type="ECO:0000313" key="2">
    <source>
        <dbReference type="EMBL" id="CAG6692906.1"/>
    </source>
</evidence>
<dbReference type="AlphaFoldDB" id="A0A8D8TWR3"/>
<keyword evidence="1" id="KW-1133">Transmembrane helix</keyword>
<sequence>MCSLLYFLKTLFTSLSFSKYIFLRLFVEFWVSIIFCFAFLLSLTILLHSSLNHGVRAGFSETPHTSFVTCCTADFIIFHFFSTPFSSCMLVSWIMSPSLS</sequence>
<accession>A0A8D8TWR3</accession>
<proteinExistence type="predicted"/>
<name>A0A8D8TWR3_9HEMI</name>
<keyword evidence="1" id="KW-0812">Transmembrane</keyword>
<keyword evidence="1" id="KW-0472">Membrane</keyword>
<feature type="transmembrane region" description="Helical" evidence="1">
    <location>
        <begin position="66"/>
        <end position="94"/>
    </location>
</feature>
<protein>
    <submittedName>
        <fullName evidence="2">Uncharacterized protein</fullName>
    </submittedName>
</protein>
<dbReference type="EMBL" id="HBUF01309768">
    <property type="protein sequence ID" value="CAG6692906.1"/>
    <property type="molecule type" value="Transcribed_RNA"/>
</dbReference>
<organism evidence="2">
    <name type="scientific">Cacopsylla melanoneura</name>
    <dbReference type="NCBI Taxonomy" id="428564"/>
    <lineage>
        <taxon>Eukaryota</taxon>
        <taxon>Metazoa</taxon>
        <taxon>Ecdysozoa</taxon>
        <taxon>Arthropoda</taxon>
        <taxon>Hexapoda</taxon>
        <taxon>Insecta</taxon>
        <taxon>Pterygota</taxon>
        <taxon>Neoptera</taxon>
        <taxon>Paraneoptera</taxon>
        <taxon>Hemiptera</taxon>
        <taxon>Sternorrhyncha</taxon>
        <taxon>Psylloidea</taxon>
        <taxon>Psyllidae</taxon>
        <taxon>Psyllinae</taxon>
        <taxon>Cacopsylla</taxon>
    </lineage>
</organism>